<accession>A0A917XGJ3</accession>
<dbReference type="SUPFAM" id="SSF54427">
    <property type="entry name" value="NTF2-like"/>
    <property type="match status" value="1"/>
</dbReference>
<evidence type="ECO:0000313" key="3">
    <source>
        <dbReference type="Proteomes" id="UP000653411"/>
    </source>
</evidence>
<dbReference type="InterPro" id="IPR032710">
    <property type="entry name" value="NTF2-like_dom_sf"/>
</dbReference>
<protein>
    <recommendedName>
        <fullName evidence="1">SnoaL-like domain-containing protein</fullName>
    </recommendedName>
</protein>
<dbReference type="RefSeq" id="WP_189265527.1">
    <property type="nucleotide sequence ID" value="NZ_BMML01000013.1"/>
</dbReference>
<gene>
    <name evidence="2" type="ORF">GCM10011578_055250</name>
</gene>
<sequence length="139" mass="15537">MSSVQSELMAVCTRNAAGTDQLDRDLMLSAFHPDGKLIVPSIDFVAKGHEELGKLIDLQAGFDKTLHFIGNSRFEVGESGDAATGDIYVLAHHLKDGKVRVSAIRYNDVYSRRDGEWRLDERTVNIDWNHVHDTIESVL</sequence>
<dbReference type="Gene3D" id="3.10.450.50">
    <property type="match status" value="1"/>
</dbReference>
<dbReference type="InterPro" id="IPR037401">
    <property type="entry name" value="SnoaL-like"/>
</dbReference>
<dbReference type="EMBL" id="BMML01000013">
    <property type="protein sequence ID" value="GGN23156.1"/>
    <property type="molecule type" value="Genomic_DNA"/>
</dbReference>
<evidence type="ECO:0000259" key="1">
    <source>
        <dbReference type="Pfam" id="PF13577"/>
    </source>
</evidence>
<organism evidence="2 3">
    <name type="scientific">Streptomyces fuscichromogenes</name>
    <dbReference type="NCBI Taxonomy" id="1324013"/>
    <lineage>
        <taxon>Bacteria</taxon>
        <taxon>Bacillati</taxon>
        <taxon>Actinomycetota</taxon>
        <taxon>Actinomycetes</taxon>
        <taxon>Kitasatosporales</taxon>
        <taxon>Streptomycetaceae</taxon>
        <taxon>Streptomyces</taxon>
    </lineage>
</organism>
<reference evidence="2" key="1">
    <citation type="journal article" date="2014" name="Int. J. Syst. Evol. Microbiol.">
        <title>Complete genome sequence of Corynebacterium casei LMG S-19264T (=DSM 44701T), isolated from a smear-ripened cheese.</title>
        <authorList>
            <consortium name="US DOE Joint Genome Institute (JGI-PGF)"/>
            <person name="Walter F."/>
            <person name="Albersmeier A."/>
            <person name="Kalinowski J."/>
            <person name="Ruckert C."/>
        </authorList>
    </citation>
    <scope>NUCLEOTIDE SEQUENCE</scope>
    <source>
        <strain evidence="2">CGMCC 4.7110</strain>
    </source>
</reference>
<feature type="domain" description="SnoaL-like" evidence="1">
    <location>
        <begin position="7"/>
        <end position="123"/>
    </location>
</feature>
<comment type="caution">
    <text evidence="2">The sequence shown here is derived from an EMBL/GenBank/DDBJ whole genome shotgun (WGS) entry which is preliminary data.</text>
</comment>
<evidence type="ECO:0000313" key="2">
    <source>
        <dbReference type="EMBL" id="GGN23156.1"/>
    </source>
</evidence>
<name>A0A917XGJ3_9ACTN</name>
<dbReference type="AlphaFoldDB" id="A0A917XGJ3"/>
<dbReference type="Proteomes" id="UP000653411">
    <property type="component" value="Unassembled WGS sequence"/>
</dbReference>
<reference evidence="2" key="2">
    <citation type="submission" date="2020-09" db="EMBL/GenBank/DDBJ databases">
        <authorList>
            <person name="Sun Q."/>
            <person name="Zhou Y."/>
        </authorList>
    </citation>
    <scope>NUCLEOTIDE SEQUENCE</scope>
    <source>
        <strain evidence="2">CGMCC 4.7110</strain>
    </source>
</reference>
<dbReference type="CDD" id="cd00531">
    <property type="entry name" value="NTF2_like"/>
    <property type="match status" value="1"/>
</dbReference>
<dbReference type="Pfam" id="PF13577">
    <property type="entry name" value="SnoaL_4"/>
    <property type="match status" value="1"/>
</dbReference>
<proteinExistence type="predicted"/>
<keyword evidence="3" id="KW-1185">Reference proteome</keyword>